<dbReference type="InterPro" id="IPR035952">
    <property type="entry name" value="Rhomboid-like_sf"/>
</dbReference>
<evidence type="ECO:0000256" key="2">
    <source>
        <dbReference type="ARBA" id="ARBA00022692"/>
    </source>
</evidence>
<comment type="subcellular location">
    <subcellularLocation>
        <location evidence="1">Membrane</location>
        <topology evidence="1">Multi-pass membrane protein</topology>
    </subcellularLocation>
</comment>
<keyword evidence="9" id="KW-1185">Reference proteome</keyword>
<sequence length="299" mass="33080">MSGILHELKMAFRKPDNSLYQLILINVIVFVVLGILSVISSFGQSAVFEFVHNQFSIPAKFNQFILRPWTIITYAFAHDLGGLLHILFNMLALYWFGRLIMDYLGSTKVINLYVLGALAGGAIFLLAYNLIPYYIERGGGVMVGASAAVFAIAVGAATLLPQHTFFLFFIGPVKIKYIVAIYVFMSFLGTVGLNAGGNLAHLGGALIGYIYIKQLQKGNDFGRFIGVSIAFIKSFFVRQPNIKVSYRSNKTKSTKKAKSTSASSHTTQDEIDAILDKINESGYESLTKEEKQKLFNVKK</sequence>
<reference evidence="8" key="1">
    <citation type="submission" date="2023-06" db="EMBL/GenBank/DDBJ databases">
        <title>Genomic of Parafulvivirga corallium.</title>
        <authorList>
            <person name="Wang G."/>
        </authorList>
    </citation>
    <scope>NUCLEOTIDE SEQUENCE</scope>
    <source>
        <strain evidence="8">BMA10</strain>
    </source>
</reference>
<feature type="transmembrane region" description="Helical" evidence="5">
    <location>
        <begin position="71"/>
        <end position="97"/>
    </location>
</feature>
<organism evidence="8 9">
    <name type="scientific">Splendidivirga corallicola</name>
    <dbReference type="NCBI Taxonomy" id="3051826"/>
    <lineage>
        <taxon>Bacteria</taxon>
        <taxon>Pseudomonadati</taxon>
        <taxon>Bacteroidota</taxon>
        <taxon>Cytophagia</taxon>
        <taxon>Cytophagales</taxon>
        <taxon>Splendidivirgaceae</taxon>
        <taxon>Splendidivirga</taxon>
    </lineage>
</organism>
<dbReference type="EMBL" id="JAUJEA010000009">
    <property type="protein sequence ID" value="MDN5204082.1"/>
    <property type="molecule type" value="Genomic_DNA"/>
</dbReference>
<keyword evidence="8" id="KW-0378">Hydrolase</keyword>
<dbReference type="EC" id="3.4.21.-" evidence="8"/>
<feature type="transmembrane region" description="Helical" evidence="5">
    <location>
        <begin position="141"/>
        <end position="160"/>
    </location>
</feature>
<evidence type="ECO:0000259" key="6">
    <source>
        <dbReference type="Pfam" id="PF01694"/>
    </source>
</evidence>
<dbReference type="GO" id="GO:0008233">
    <property type="term" value="F:peptidase activity"/>
    <property type="evidence" value="ECO:0007669"/>
    <property type="project" value="UniProtKB-KW"/>
</dbReference>
<evidence type="ECO:0000256" key="1">
    <source>
        <dbReference type="ARBA" id="ARBA00004141"/>
    </source>
</evidence>
<proteinExistence type="predicted"/>
<feature type="domain" description="Peptidase S54 rhomboid" evidence="6">
    <location>
        <begin position="68"/>
        <end position="212"/>
    </location>
</feature>
<keyword evidence="2 5" id="KW-0812">Transmembrane</keyword>
<evidence type="ECO:0000313" key="8">
    <source>
        <dbReference type="EMBL" id="MDN5204082.1"/>
    </source>
</evidence>
<evidence type="ECO:0000313" key="9">
    <source>
        <dbReference type="Proteomes" id="UP001172082"/>
    </source>
</evidence>
<keyword evidence="4 5" id="KW-0472">Membrane</keyword>
<dbReference type="PANTHER" id="PTHR43066">
    <property type="entry name" value="RHOMBOID-RELATED PROTEIN"/>
    <property type="match status" value="1"/>
</dbReference>
<name>A0ABT8KTJ1_9BACT</name>
<gene>
    <name evidence="8" type="ORF">QQ008_22005</name>
</gene>
<dbReference type="Gene3D" id="1.20.1540.10">
    <property type="entry name" value="Rhomboid-like"/>
    <property type="match status" value="1"/>
</dbReference>
<dbReference type="InterPro" id="IPR046483">
    <property type="entry name" value="DUF6576"/>
</dbReference>
<evidence type="ECO:0000256" key="4">
    <source>
        <dbReference type="ARBA" id="ARBA00023136"/>
    </source>
</evidence>
<feature type="transmembrane region" description="Helical" evidence="5">
    <location>
        <begin position="20"/>
        <end position="42"/>
    </location>
</feature>
<comment type="caution">
    <text evidence="8">The sequence shown here is derived from an EMBL/GenBank/DDBJ whole genome shotgun (WGS) entry which is preliminary data.</text>
</comment>
<dbReference type="Pfam" id="PF20216">
    <property type="entry name" value="DUF6576"/>
    <property type="match status" value="1"/>
</dbReference>
<evidence type="ECO:0000259" key="7">
    <source>
        <dbReference type="Pfam" id="PF20216"/>
    </source>
</evidence>
<feature type="transmembrane region" description="Helical" evidence="5">
    <location>
        <begin position="109"/>
        <end position="135"/>
    </location>
</feature>
<dbReference type="SUPFAM" id="SSF144091">
    <property type="entry name" value="Rhomboid-like"/>
    <property type="match status" value="1"/>
</dbReference>
<dbReference type="PANTHER" id="PTHR43066:SF11">
    <property type="entry name" value="PEPTIDASE S54 RHOMBOID DOMAIN-CONTAINING PROTEIN"/>
    <property type="match status" value="1"/>
</dbReference>
<dbReference type="Pfam" id="PF01694">
    <property type="entry name" value="Rhomboid"/>
    <property type="match status" value="1"/>
</dbReference>
<feature type="transmembrane region" description="Helical" evidence="5">
    <location>
        <begin position="191"/>
        <end position="212"/>
    </location>
</feature>
<feature type="transmembrane region" description="Helical" evidence="5">
    <location>
        <begin position="165"/>
        <end position="185"/>
    </location>
</feature>
<protein>
    <submittedName>
        <fullName evidence="8">Rhomboid family intramembrane serine protease</fullName>
        <ecNumber evidence="8">3.4.21.-</ecNumber>
    </submittedName>
</protein>
<accession>A0ABT8KTJ1</accession>
<dbReference type="Proteomes" id="UP001172082">
    <property type="component" value="Unassembled WGS sequence"/>
</dbReference>
<keyword evidence="3 5" id="KW-1133">Transmembrane helix</keyword>
<feature type="domain" description="DUF6576" evidence="7">
    <location>
        <begin position="266"/>
        <end position="294"/>
    </location>
</feature>
<evidence type="ECO:0000256" key="5">
    <source>
        <dbReference type="SAM" id="Phobius"/>
    </source>
</evidence>
<dbReference type="RefSeq" id="WP_346754105.1">
    <property type="nucleotide sequence ID" value="NZ_JAUJEA010000009.1"/>
</dbReference>
<dbReference type="InterPro" id="IPR022764">
    <property type="entry name" value="Peptidase_S54_rhomboid_dom"/>
</dbReference>
<keyword evidence="8" id="KW-0645">Protease</keyword>
<dbReference type="GO" id="GO:0006508">
    <property type="term" value="P:proteolysis"/>
    <property type="evidence" value="ECO:0007669"/>
    <property type="project" value="UniProtKB-KW"/>
</dbReference>
<evidence type="ECO:0000256" key="3">
    <source>
        <dbReference type="ARBA" id="ARBA00022989"/>
    </source>
</evidence>